<name>A0A8X6TA19_NEPPI</name>
<dbReference type="Proteomes" id="UP000887013">
    <property type="component" value="Unassembled WGS sequence"/>
</dbReference>
<comment type="caution">
    <text evidence="1">The sequence shown here is derived from an EMBL/GenBank/DDBJ whole genome shotgun (WGS) entry which is preliminary data.</text>
</comment>
<dbReference type="AlphaFoldDB" id="A0A8X6TA19"/>
<organism evidence="1 2">
    <name type="scientific">Nephila pilipes</name>
    <name type="common">Giant wood spider</name>
    <name type="synonym">Nephila maculata</name>
    <dbReference type="NCBI Taxonomy" id="299642"/>
    <lineage>
        <taxon>Eukaryota</taxon>
        <taxon>Metazoa</taxon>
        <taxon>Ecdysozoa</taxon>
        <taxon>Arthropoda</taxon>
        <taxon>Chelicerata</taxon>
        <taxon>Arachnida</taxon>
        <taxon>Araneae</taxon>
        <taxon>Araneomorphae</taxon>
        <taxon>Entelegynae</taxon>
        <taxon>Araneoidea</taxon>
        <taxon>Nephilidae</taxon>
        <taxon>Nephila</taxon>
    </lineage>
</organism>
<gene>
    <name evidence="1" type="ORF">NPIL_389471</name>
</gene>
<proteinExistence type="predicted"/>
<reference evidence="1" key="1">
    <citation type="submission" date="2020-08" db="EMBL/GenBank/DDBJ databases">
        <title>Multicomponent nature underlies the extraordinary mechanical properties of spider dragline silk.</title>
        <authorList>
            <person name="Kono N."/>
            <person name="Nakamura H."/>
            <person name="Mori M."/>
            <person name="Yoshida Y."/>
            <person name="Ohtoshi R."/>
            <person name="Malay A.D."/>
            <person name="Moran D.A.P."/>
            <person name="Tomita M."/>
            <person name="Numata K."/>
            <person name="Arakawa K."/>
        </authorList>
    </citation>
    <scope>NUCLEOTIDE SEQUENCE</scope>
</reference>
<sequence>GGAALSRLRALLDIHTVSHTYRLLASDELVTSGVTFASLQNAVRKNFLHDPTPGKYSDFLNGKKVDEFARESENLSTQWTRATHSADRLRKFLKFEWIWNVEPGCFFLNLFRAPNPVDVALSPAGLVTRPLRDDLETYFINQLSGLVDQGKNGAVFSQHPASNLFLHLGYYTRFCGWNFIHHARLGCL</sequence>
<keyword evidence="2" id="KW-1185">Reference proteome</keyword>
<protein>
    <submittedName>
        <fullName evidence="1">Uncharacterized protein</fullName>
    </submittedName>
</protein>
<accession>A0A8X6TA19</accession>
<dbReference type="OrthoDB" id="6629078at2759"/>
<dbReference type="EMBL" id="BMAW01004337">
    <property type="protein sequence ID" value="GFS88196.1"/>
    <property type="molecule type" value="Genomic_DNA"/>
</dbReference>
<evidence type="ECO:0000313" key="1">
    <source>
        <dbReference type="EMBL" id="GFS88196.1"/>
    </source>
</evidence>
<evidence type="ECO:0000313" key="2">
    <source>
        <dbReference type="Proteomes" id="UP000887013"/>
    </source>
</evidence>
<feature type="non-terminal residue" evidence="1">
    <location>
        <position position="1"/>
    </location>
</feature>